<dbReference type="Proteomes" id="UP000682892">
    <property type="component" value="Chromosome 3"/>
</dbReference>
<gene>
    <name evidence="1" type="ORF">AaeL_AAEL017112</name>
</gene>
<dbReference type="HOGENOM" id="CLU_2980879_0_0_1"/>
<accession>J9HFN8</accession>
<dbReference type="EMBL" id="CH477406">
    <property type="protein sequence ID" value="EJY57657.1"/>
    <property type="molecule type" value="Genomic_DNA"/>
</dbReference>
<organism evidence="1 2">
    <name type="scientific">Aedes aegypti</name>
    <name type="common">Yellowfever mosquito</name>
    <name type="synonym">Culex aegypti</name>
    <dbReference type="NCBI Taxonomy" id="7159"/>
    <lineage>
        <taxon>Eukaryota</taxon>
        <taxon>Metazoa</taxon>
        <taxon>Ecdysozoa</taxon>
        <taxon>Arthropoda</taxon>
        <taxon>Hexapoda</taxon>
        <taxon>Insecta</taxon>
        <taxon>Pterygota</taxon>
        <taxon>Neoptera</taxon>
        <taxon>Endopterygota</taxon>
        <taxon>Diptera</taxon>
        <taxon>Nematocera</taxon>
        <taxon>Culicoidea</taxon>
        <taxon>Culicidae</taxon>
        <taxon>Culicinae</taxon>
        <taxon>Aedini</taxon>
        <taxon>Aedes</taxon>
        <taxon>Stegomyia</taxon>
    </lineage>
</organism>
<name>J9HFN8_AEDAE</name>
<reference evidence="1" key="2">
    <citation type="journal article" date="2007" name="Science">
        <title>Genome sequence of Aedes aegypti, a major arbovirus vector.</title>
        <authorList>
            <person name="Nene V."/>
            <person name="Wortman J.R."/>
            <person name="Lawson D."/>
            <person name="Haas B."/>
            <person name="Kodira C."/>
            <person name="Tu Z.J."/>
            <person name="Loftus B."/>
            <person name="Xi Z."/>
            <person name="Megy K."/>
            <person name="Grabherr M."/>
            <person name="Ren Q."/>
            <person name="Zdobnov E.M."/>
            <person name="Lobo N.F."/>
            <person name="Campbell K.S."/>
            <person name="Brown S.E."/>
            <person name="Bonaldo M.F."/>
            <person name="Zhu J."/>
            <person name="Sinkins S.P."/>
            <person name="Hogenkamp D.G."/>
            <person name="Amedeo P."/>
            <person name="Arensburger P."/>
            <person name="Atkinson P.W."/>
            <person name="Bidwell S."/>
            <person name="Biedler J."/>
            <person name="Birney E."/>
            <person name="Bruggner R.V."/>
            <person name="Costas J."/>
            <person name="Coy M.R."/>
            <person name="Crabtree J."/>
            <person name="Crawford M."/>
            <person name="Debruyn B."/>
            <person name="Decaprio D."/>
            <person name="Eiglmeier K."/>
            <person name="Eisenstadt E."/>
            <person name="El-Dorry H."/>
            <person name="Gelbart W.M."/>
            <person name="Gomes S.L."/>
            <person name="Hammond M."/>
            <person name="Hannick L.I."/>
            <person name="Hogan J.R."/>
            <person name="Holmes M.H."/>
            <person name="Jaffe D."/>
            <person name="Johnston J.S."/>
            <person name="Kennedy R.C."/>
            <person name="Koo H."/>
            <person name="Kravitz S."/>
            <person name="Kriventseva E.V."/>
            <person name="Kulp D."/>
            <person name="Labutti K."/>
            <person name="Lee E."/>
            <person name="Li S."/>
            <person name="Lovin D.D."/>
            <person name="Mao C."/>
            <person name="Mauceli E."/>
            <person name="Menck C.F."/>
            <person name="Miller J.R."/>
            <person name="Montgomery P."/>
            <person name="Mori A."/>
            <person name="Nascimento A.L."/>
            <person name="Naveira H.F."/>
            <person name="Nusbaum C."/>
            <person name="O'leary S."/>
            <person name="Orvis J."/>
            <person name="Pertea M."/>
            <person name="Quesneville H."/>
            <person name="Reidenbach K.R."/>
            <person name="Rogers Y.H."/>
            <person name="Roth C.W."/>
            <person name="Schneider J.R."/>
            <person name="Schatz M."/>
            <person name="Shumway M."/>
            <person name="Stanke M."/>
            <person name="Stinson E.O."/>
            <person name="Tubio J.M."/>
            <person name="Vanzee J.P."/>
            <person name="Verjovski-Almeida S."/>
            <person name="Werner D."/>
            <person name="White O."/>
            <person name="Wyder S."/>
            <person name="Zeng Q."/>
            <person name="Zhao Q."/>
            <person name="Zhao Y."/>
            <person name="Hill C.A."/>
            <person name="Raikhel A.S."/>
            <person name="Soares M.B."/>
            <person name="Knudson D.L."/>
            <person name="Lee N.H."/>
            <person name="Galagan J."/>
            <person name="Salzberg S.L."/>
            <person name="Paulsen I.T."/>
            <person name="Dimopoulos G."/>
            <person name="Collins F.H."/>
            <person name="Birren B."/>
            <person name="Fraser-Liggett C.M."/>
            <person name="Severson D.W."/>
        </authorList>
    </citation>
    <scope>NUCLEOTIDE SEQUENCE [LARGE SCALE GENOMIC DNA]</scope>
    <source>
        <strain evidence="1">Liverpool</strain>
    </source>
</reference>
<reference evidence="1" key="3">
    <citation type="submission" date="2012-09" db="EMBL/GenBank/DDBJ databases">
        <authorList>
            <consortium name="VectorBase"/>
        </authorList>
    </citation>
    <scope>NUCLEOTIDE SEQUENCE</scope>
    <source>
        <strain evidence="1">Liverpool</strain>
    </source>
</reference>
<reference evidence="1" key="1">
    <citation type="submission" date="2005-10" db="EMBL/GenBank/DDBJ databases">
        <authorList>
            <person name="Loftus B.J."/>
            <person name="Nene V.M."/>
            <person name="Hannick L.I."/>
            <person name="Bidwell S."/>
            <person name="Haas B."/>
            <person name="Amedeo P."/>
            <person name="Orvis J."/>
            <person name="Wortman J.R."/>
            <person name="White O.R."/>
            <person name="Salzberg S."/>
            <person name="Shumway M."/>
            <person name="Koo H."/>
            <person name="Zhao Y."/>
            <person name="Holmes M."/>
            <person name="Miller J."/>
            <person name="Schatz M."/>
            <person name="Pop M."/>
            <person name="Pai G."/>
            <person name="Utterback T."/>
            <person name="Rogers Y.-H."/>
            <person name="Kravitz S."/>
            <person name="Fraser C.M."/>
        </authorList>
    </citation>
    <scope>NUCLEOTIDE SEQUENCE</scope>
    <source>
        <strain evidence="1">Liverpool</strain>
    </source>
</reference>
<dbReference type="AlphaFoldDB" id="J9HFN8"/>
<evidence type="ECO:0000313" key="2">
    <source>
        <dbReference type="Proteomes" id="UP000682892"/>
    </source>
</evidence>
<evidence type="ECO:0000313" key="1">
    <source>
        <dbReference type="EMBL" id="EJY57657.1"/>
    </source>
</evidence>
<protein>
    <submittedName>
        <fullName evidence="1">AAEL017112-PA</fullName>
    </submittedName>
</protein>
<dbReference type="PaxDb" id="7159-AAEL017112-PA"/>
<sequence>MHLWCIPKHPSSNLIISGYPFGSRSVNLSKSGIQLNNYKSSAVNLIGDDKAFLECMCV</sequence>
<proteinExistence type="predicted"/>